<evidence type="ECO:0000256" key="11">
    <source>
        <dbReference type="RuleBase" id="RU003357"/>
    </source>
</evidence>
<keyword evidence="12" id="KW-0732">Signal</keyword>
<organism evidence="16 17">
    <name type="scientific">Maribellus comscasis</name>
    <dbReference type="NCBI Taxonomy" id="2681766"/>
    <lineage>
        <taxon>Bacteria</taxon>
        <taxon>Pseudomonadati</taxon>
        <taxon>Bacteroidota</taxon>
        <taxon>Bacteroidia</taxon>
        <taxon>Marinilabiliales</taxon>
        <taxon>Prolixibacteraceae</taxon>
        <taxon>Maribellus</taxon>
    </lineage>
</organism>
<dbReference type="InterPro" id="IPR012910">
    <property type="entry name" value="Plug_dom"/>
</dbReference>
<dbReference type="GO" id="GO:0006826">
    <property type="term" value="P:iron ion transport"/>
    <property type="evidence" value="ECO:0007669"/>
    <property type="project" value="UniProtKB-KW"/>
</dbReference>
<reference evidence="16 17" key="1">
    <citation type="submission" date="2019-11" db="EMBL/GenBank/DDBJ databases">
        <authorList>
            <person name="Zheng R.K."/>
            <person name="Sun C.M."/>
        </authorList>
    </citation>
    <scope>NUCLEOTIDE SEQUENCE [LARGE SCALE GENOMIC DNA]</scope>
    <source>
        <strain evidence="16 17">WC007</strain>
    </source>
</reference>
<dbReference type="InterPro" id="IPR023997">
    <property type="entry name" value="TonB-dep_OMP_SusC/RagA_CS"/>
</dbReference>
<name>A0A6I6K3M1_9BACT</name>
<dbReference type="PROSITE" id="PS52016">
    <property type="entry name" value="TONB_DEPENDENT_REC_3"/>
    <property type="match status" value="1"/>
</dbReference>
<dbReference type="FunFam" id="2.60.40.1120:FF:000003">
    <property type="entry name" value="Outer membrane protein Omp121"/>
    <property type="match status" value="1"/>
</dbReference>
<dbReference type="InterPro" id="IPR011662">
    <property type="entry name" value="Secretin/TonB_short_N"/>
</dbReference>
<evidence type="ECO:0000259" key="14">
    <source>
        <dbReference type="Pfam" id="PF07660"/>
    </source>
</evidence>
<evidence type="ECO:0000256" key="2">
    <source>
        <dbReference type="ARBA" id="ARBA00022448"/>
    </source>
</evidence>
<evidence type="ECO:0000256" key="6">
    <source>
        <dbReference type="ARBA" id="ARBA00023004"/>
    </source>
</evidence>
<dbReference type="Gene3D" id="2.170.130.10">
    <property type="entry name" value="TonB-dependent receptor, plug domain"/>
    <property type="match status" value="1"/>
</dbReference>
<dbReference type="KEGG" id="mcos:GM418_07380"/>
<protein>
    <submittedName>
        <fullName evidence="16">SusC/RagA family TonB-linked outer membrane protein</fullName>
    </submittedName>
</protein>
<gene>
    <name evidence="16" type="ORF">GM418_07380</name>
</gene>
<dbReference type="NCBIfam" id="TIGR04057">
    <property type="entry name" value="SusC_RagA_signa"/>
    <property type="match status" value="1"/>
</dbReference>
<dbReference type="InterPro" id="IPR037066">
    <property type="entry name" value="Plug_dom_sf"/>
</dbReference>
<dbReference type="EMBL" id="CP046401">
    <property type="protein sequence ID" value="QGY48068.1"/>
    <property type="molecule type" value="Genomic_DNA"/>
</dbReference>
<dbReference type="InterPro" id="IPR023996">
    <property type="entry name" value="TonB-dep_OMP_SusC/RagA"/>
</dbReference>
<sequence length="1108" mass="124004">MRLTIFLILVSVFASTASVYSQATKLTVKMKDRRIAEVFDAIEQQSEFYFFYNRDNFNDNNLVSVDMEGKTIEQILNQLFKGQAVTYEIVNRNILIKTKSSYPGISEIQQEAVSGKVTDTRGQPLPGVTVLVKGTSQGTVTTTDGEYSISNIAENAVLVFSFVGMKSREVVVGNQTRIDIVLEEEAIGLDEVVAIGYGTQKKRDLTAAISTVGAEELSNRPITNSTQTLQGTKGIYVNQLGAQPGRSDASIRIRGLGTLNNNNPLVLVDGVEFSLSDVNPNDIESISVLKDAAAAAIYGSRAASGVILVTTKSGERTKGFHINYNNYFGMEKVIGLPNFITDPVRVLELTNLAKLNAGQNPWYSDEMIEEYRQGMETDPIVYPHNDWFDIMFDTGFIQNHNVRFTGGADNYNFSLSLGYQDHNGALMGTTSDKYSIALNSRANITDRLSIGIIFNGQLNVFDEALAGTPYLMNTVFKNAGLGYEPTYTADGKYANHWFITPGHYQFRNPIAVATEGINNHRNEHYYFILDAQYELPGNFTYKVKGSYAKENNLNTQFEPLVYQYDAKTGASKTILIADASVRRASKSIVNNYDLNFNQTLNWNKEIENHVINALVGYEVKEFNYNNLYGYIEGFLGNGLTTLNAGSTGPQTTGTNSRNSLMSFFGRLEYNYNSKYLFQGNFRYDGSSRFAEGRKWGLFPSFSAGWRIGQENFMENISWLDDLKIRGSWGQLGNERVPSFRYVNLVNLGYDYSFGSTIEPGAAIAMYNDPTLTWETSTTSNIGVDAYLLNNSLNFSVELFKKRTSDILHNVSIPTQVGDLTGPIKNIGVVDNKGYEFDLSYRNKIGSVSYEVSGSITRIKNNVVDLNGEVVYEYGSRSQGGTIIKEGYPIQSYYLLHAIGIFDTQEEIDNSPFQTEDTKPGYIKFEDANNDGVINQDDRIILDKNRIPDYTASFNLSLTYKNINVSAFFNGVKGVYTFRAQPGDVPFWYGTGVTEKWITDSWTTDNMDAKLPILTTYEDAVNTNFRSSDFLLQDASYLRLKNLQVSYNLPAHITDMVKVNSAKIFVNAENLWTLTKMDTFDPERGMETDNAYYDYPSVKTFTCGIEIDF</sequence>
<feature type="domain" description="TonB-dependent receptor plug" evidence="15">
    <location>
        <begin position="201"/>
        <end position="306"/>
    </location>
</feature>
<keyword evidence="17" id="KW-1185">Reference proteome</keyword>
<evidence type="ECO:0000259" key="15">
    <source>
        <dbReference type="Pfam" id="PF07715"/>
    </source>
</evidence>
<keyword evidence="8 10" id="KW-0472">Membrane</keyword>
<keyword evidence="7 11" id="KW-0798">TonB box</keyword>
<dbReference type="InterPro" id="IPR008969">
    <property type="entry name" value="CarboxyPept-like_regulatory"/>
</dbReference>
<feature type="signal peptide" evidence="12">
    <location>
        <begin position="1"/>
        <end position="23"/>
    </location>
</feature>
<dbReference type="SUPFAM" id="SSF56935">
    <property type="entry name" value="Porins"/>
    <property type="match status" value="1"/>
</dbReference>
<evidence type="ECO:0000256" key="10">
    <source>
        <dbReference type="PROSITE-ProRule" id="PRU01360"/>
    </source>
</evidence>
<keyword evidence="3 10" id="KW-1134">Transmembrane beta strand</keyword>
<evidence type="ECO:0000256" key="7">
    <source>
        <dbReference type="ARBA" id="ARBA00023077"/>
    </source>
</evidence>
<dbReference type="GO" id="GO:0009279">
    <property type="term" value="C:cell outer membrane"/>
    <property type="evidence" value="ECO:0007669"/>
    <property type="project" value="UniProtKB-SubCell"/>
</dbReference>
<comment type="similarity">
    <text evidence="10 11">Belongs to the TonB-dependent receptor family.</text>
</comment>
<evidence type="ECO:0000313" key="16">
    <source>
        <dbReference type="EMBL" id="QGY48068.1"/>
    </source>
</evidence>
<dbReference type="AlphaFoldDB" id="A0A6I6K3M1"/>
<keyword evidence="5 10" id="KW-0812">Transmembrane</keyword>
<keyword evidence="4" id="KW-0406">Ion transport</keyword>
<dbReference type="Pfam" id="PF07715">
    <property type="entry name" value="Plug"/>
    <property type="match status" value="1"/>
</dbReference>
<proteinExistence type="inferred from homology"/>
<feature type="domain" description="Secretin/TonB short N-terminal" evidence="14">
    <location>
        <begin position="50"/>
        <end position="98"/>
    </location>
</feature>
<dbReference type="InterPro" id="IPR036942">
    <property type="entry name" value="Beta-barrel_TonB_sf"/>
</dbReference>
<evidence type="ECO:0000259" key="13">
    <source>
        <dbReference type="Pfam" id="PF00593"/>
    </source>
</evidence>
<evidence type="ECO:0000256" key="12">
    <source>
        <dbReference type="SAM" id="SignalP"/>
    </source>
</evidence>
<evidence type="ECO:0000256" key="3">
    <source>
        <dbReference type="ARBA" id="ARBA00022452"/>
    </source>
</evidence>
<dbReference type="Pfam" id="PF13715">
    <property type="entry name" value="CarbopepD_reg_2"/>
    <property type="match status" value="1"/>
</dbReference>
<evidence type="ECO:0000256" key="9">
    <source>
        <dbReference type="ARBA" id="ARBA00023237"/>
    </source>
</evidence>
<dbReference type="FunFam" id="2.170.130.10:FF:000003">
    <property type="entry name" value="SusC/RagA family TonB-linked outer membrane protein"/>
    <property type="match status" value="1"/>
</dbReference>
<keyword evidence="9 10" id="KW-0998">Cell outer membrane</keyword>
<dbReference type="Pfam" id="PF00593">
    <property type="entry name" value="TonB_dep_Rec_b-barrel"/>
    <property type="match status" value="1"/>
</dbReference>
<dbReference type="InterPro" id="IPR000531">
    <property type="entry name" value="Beta-barrel_TonB"/>
</dbReference>
<dbReference type="Gene3D" id="2.40.170.20">
    <property type="entry name" value="TonB-dependent receptor, beta-barrel domain"/>
    <property type="match status" value="1"/>
</dbReference>
<feature type="domain" description="TonB-dependent receptor-like beta-barrel" evidence="13">
    <location>
        <begin position="492"/>
        <end position="1070"/>
    </location>
</feature>
<evidence type="ECO:0000256" key="1">
    <source>
        <dbReference type="ARBA" id="ARBA00004571"/>
    </source>
</evidence>
<evidence type="ECO:0000256" key="5">
    <source>
        <dbReference type="ARBA" id="ARBA00022692"/>
    </source>
</evidence>
<dbReference type="SUPFAM" id="SSF49464">
    <property type="entry name" value="Carboxypeptidase regulatory domain-like"/>
    <property type="match status" value="1"/>
</dbReference>
<feature type="chain" id="PRO_5026157343" evidence="12">
    <location>
        <begin position="24"/>
        <end position="1108"/>
    </location>
</feature>
<dbReference type="Proteomes" id="UP000428260">
    <property type="component" value="Chromosome"/>
</dbReference>
<comment type="subcellular location">
    <subcellularLocation>
        <location evidence="1 10">Cell outer membrane</location>
        <topology evidence="1 10">Multi-pass membrane protein</topology>
    </subcellularLocation>
</comment>
<dbReference type="InterPro" id="IPR039426">
    <property type="entry name" value="TonB-dep_rcpt-like"/>
</dbReference>
<dbReference type="Pfam" id="PF07660">
    <property type="entry name" value="STN"/>
    <property type="match status" value="1"/>
</dbReference>
<keyword evidence="6" id="KW-0408">Iron</keyword>
<dbReference type="NCBIfam" id="TIGR04056">
    <property type="entry name" value="OMP_RagA_SusC"/>
    <property type="match status" value="1"/>
</dbReference>
<dbReference type="Gene3D" id="2.60.40.1120">
    <property type="entry name" value="Carboxypeptidase-like, regulatory domain"/>
    <property type="match status" value="1"/>
</dbReference>
<accession>A0A6I6K3M1</accession>
<keyword evidence="4" id="KW-0410">Iron transport</keyword>
<evidence type="ECO:0000313" key="17">
    <source>
        <dbReference type="Proteomes" id="UP000428260"/>
    </source>
</evidence>
<keyword evidence="2 10" id="KW-0813">Transport</keyword>
<evidence type="ECO:0000256" key="8">
    <source>
        <dbReference type="ARBA" id="ARBA00023136"/>
    </source>
</evidence>
<evidence type="ECO:0000256" key="4">
    <source>
        <dbReference type="ARBA" id="ARBA00022496"/>
    </source>
</evidence>